<dbReference type="GO" id="GO:0005886">
    <property type="term" value="C:plasma membrane"/>
    <property type="evidence" value="ECO:0007669"/>
    <property type="project" value="UniProtKB-SubCell"/>
</dbReference>
<evidence type="ECO:0000313" key="10">
    <source>
        <dbReference type="EMBL" id="QNP54626.1"/>
    </source>
</evidence>
<protein>
    <submittedName>
        <fullName evidence="10">Iron chelate uptake ABC transporter family permease subunit</fullName>
    </submittedName>
</protein>
<dbReference type="InterPro" id="IPR037294">
    <property type="entry name" value="ABC_BtuC-like"/>
</dbReference>
<dbReference type="PANTHER" id="PTHR30472">
    <property type="entry name" value="FERRIC ENTEROBACTIN TRANSPORT SYSTEM PERMEASE PROTEIN"/>
    <property type="match status" value="1"/>
</dbReference>
<evidence type="ECO:0000256" key="6">
    <source>
        <dbReference type="ARBA" id="ARBA00022989"/>
    </source>
</evidence>
<keyword evidence="6 9" id="KW-1133">Transmembrane helix</keyword>
<keyword evidence="5 9" id="KW-0812">Transmembrane</keyword>
<dbReference type="Proteomes" id="UP000516117">
    <property type="component" value="Chromosome"/>
</dbReference>
<feature type="compositionally biased region" description="Basic residues" evidence="8">
    <location>
        <begin position="7"/>
        <end position="24"/>
    </location>
</feature>
<organism evidence="10 11">
    <name type="scientific">Tessaracoccus defluvii</name>
    <dbReference type="NCBI Taxonomy" id="1285901"/>
    <lineage>
        <taxon>Bacteria</taxon>
        <taxon>Bacillati</taxon>
        <taxon>Actinomycetota</taxon>
        <taxon>Actinomycetes</taxon>
        <taxon>Propionibacteriales</taxon>
        <taxon>Propionibacteriaceae</taxon>
        <taxon>Tessaracoccus</taxon>
    </lineage>
</organism>
<evidence type="ECO:0000256" key="2">
    <source>
        <dbReference type="ARBA" id="ARBA00007935"/>
    </source>
</evidence>
<evidence type="ECO:0000256" key="1">
    <source>
        <dbReference type="ARBA" id="ARBA00004651"/>
    </source>
</evidence>
<feature type="transmembrane region" description="Helical" evidence="9">
    <location>
        <begin position="148"/>
        <end position="179"/>
    </location>
</feature>
<evidence type="ECO:0000256" key="4">
    <source>
        <dbReference type="ARBA" id="ARBA00022475"/>
    </source>
</evidence>
<evidence type="ECO:0000256" key="5">
    <source>
        <dbReference type="ARBA" id="ARBA00022692"/>
    </source>
</evidence>
<feature type="transmembrane region" description="Helical" evidence="9">
    <location>
        <begin position="350"/>
        <end position="370"/>
    </location>
</feature>
<dbReference type="InterPro" id="IPR000522">
    <property type="entry name" value="ABC_transptr_permease_BtuC"/>
</dbReference>
<feature type="transmembrane region" description="Helical" evidence="9">
    <location>
        <begin position="237"/>
        <end position="255"/>
    </location>
</feature>
<dbReference type="KEGG" id="tdf:H9L22_09830"/>
<evidence type="ECO:0000256" key="8">
    <source>
        <dbReference type="SAM" id="MobiDB-lite"/>
    </source>
</evidence>
<proteinExistence type="inferred from homology"/>
<name>A0A7H0H260_9ACTN</name>
<evidence type="ECO:0000313" key="11">
    <source>
        <dbReference type="Proteomes" id="UP000516117"/>
    </source>
</evidence>
<feature type="region of interest" description="Disordered" evidence="8">
    <location>
        <begin position="1"/>
        <end position="49"/>
    </location>
</feature>
<evidence type="ECO:0000256" key="7">
    <source>
        <dbReference type="ARBA" id="ARBA00023136"/>
    </source>
</evidence>
<dbReference type="Gene3D" id="1.10.3470.10">
    <property type="entry name" value="ABC transporter involved in vitamin B12 uptake, BtuC"/>
    <property type="match status" value="1"/>
</dbReference>
<feature type="compositionally biased region" description="Low complexity" evidence="8">
    <location>
        <begin position="34"/>
        <end position="49"/>
    </location>
</feature>
<feature type="transmembrane region" description="Helical" evidence="9">
    <location>
        <begin position="55"/>
        <end position="79"/>
    </location>
</feature>
<sequence length="376" mass="39755">MGEPGRRVPRRRPLVHPHPRRRQRRRDDEGRVGGVVTTTASPLARPSARPAGRPLSWGLLGGLAALLVLATVSLFVGVADLSPLDFLSGQATDQQQLNLFAYRIPRTAAVLLAGAALALSGLLMQLLVRNRFVEPGTVGTTESAGVGILIAVMVFPSAPLIVKMAIAVVTALIGTAVFIRLIRALPPRAPIVAVPLVGIMLAGVISAGTTFVAYQFDLLQSLGIWMQGDFSGVLRGRYELLWILGAIGLVLWVFADRFTVASLGEEQATSLGLSYTATLNLGLALVAVASAVTLVVVGAIGFVGLIIPNLITMWRGDNLRHNIGLTAIAGSLFVLVCDLLARTVNFPYEIPVGTISGVLGGVIFLVLLLTGRMKTR</sequence>
<evidence type="ECO:0000256" key="9">
    <source>
        <dbReference type="SAM" id="Phobius"/>
    </source>
</evidence>
<dbReference type="GO" id="GO:0022857">
    <property type="term" value="F:transmembrane transporter activity"/>
    <property type="evidence" value="ECO:0007669"/>
    <property type="project" value="InterPro"/>
</dbReference>
<dbReference type="GO" id="GO:0033214">
    <property type="term" value="P:siderophore-iron import into cell"/>
    <property type="evidence" value="ECO:0007669"/>
    <property type="project" value="TreeGrafter"/>
</dbReference>
<gene>
    <name evidence="10" type="ORF">H9L22_09830</name>
</gene>
<dbReference type="AlphaFoldDB" id="A0A7H0H260"/>
<comment type="similarity">
    <text evidence="2">Belongs to the binding-protein-dependent transport system permease family. FecCD subfamily.</text>
</comment>
<evidence type="ECO:0000256" key="3">
    <source>
        <dbReference type="ARBA" id="ARBA00022448"/>
    </source>
</evidence>
<keyword evidence="11" id="KW-1185">Reference proteome</keyword>
<feature type="transmembrane region" description="Helical" evidence="9">
    <location>
        <begin position="108"/>
        <end position="128"/>
    </location>
</feature>
<dbReference type="SUPFAM" id="SSF81345">
    <property type="entry name" value="ABC transporter involved in vitamin B12 uptake, BtuC"/>
    <property type="match status" value="1"/>
</dbReference>
<feature type="transmembrane region" description="Helical" evidence="9">
    <location>
        <begin position="281"/>
        <end position="311"/>
    </location>
</feature>
<dbReference type="EMBL" id="CP060789">
    <property type="protein sequence ID" value="QNP54626.1"/>
    <property type="molecule type" value="Genomic_DNA"/>
</dbReference>
<dbReference type="Pfam" id="PF01032">
    <property type="entry name" value="FecCD"/>
    <property type="match status" value="1"/>
</dbReference>
<reference evidence="10 11" key="1">
    <citation type="submission" date="2020-08" db="EMBL/GenBank/DDBJ databases">
        <title>Genome sequence of Tessaracoccus defluvii JCM 17540T.</title>
        <authorList>
            <person name="Hyun D.-W."/>
            <person name="Bae J.-W."/>
        </authorList>
    </citation>
    <scope>NUCLEOTIDE SEQUENCE [LARGE SCALE GENOMIC DNA]</scope>
    <source>
        <strain evidence="10 11">JCM 17540</strain>
    </source>
</reference>
<feature type="transmembrane region" description="Helical" evidence="9">
    <location>
        <begin position="323"/>
        <end position="344"/>
    </location>
</feature>
<keyword evidence="7 9" id="KW-0472">Membrane</keyword>
<dbReference type="PANTHER" id="PTHR30472:SF27">
    <property type="entry name" value="PETROBACTIN IMPORT SYSTEM PERMEASE PROTEIN YCLN"/>
    <property type="match status" value="1"/>
</dbReference>
<keyword evidence="4" id="KW-1003">Cell membrane</keyword>
<keyword evidence="3" id="KW-0813">Transport</keyword>
<comment type="subcellular location">
    <subcellularLocation>
        <location evidence="1">Cell membrane</location>
        <topology evidence="1">Multi-pass membrane protein</topology>
    </subcellularLocation>
</comment>
<accession>A0A7H0H260</accession>
<feature type="transmembrane region" description="Helical" evidence="9">
    <location>
        <begin position="191"/>
        <end position="216"/>
    </location>
</feature>
<dbReference type="CDD" id="cd06550">
    <property type="entry name" value="TM_ABC_iron-siderophores_like"/>
    <property type="match status" value="1"/>
</dbReference>